<reference evidence="10 11" key="1">
    <citation type="submission" date="2020-04" db="EMBL/GenBank/DDBJ databases">
        <title>Genome sequencing of novel species.</title>
        <authorList>
            <person name="Heo J."/>
            <person name="Kim S.-J."/>
            <person name="Kim J.-S."/>
            <person name="Hong S.-B."/>
            <person name="Kwon S.-W."/>
        </authorList>
    </citation>
    <scope>NUCLEOTIDE SEQUENCE [LARGE SCALE GENOMIC DNA]</scope>
    <source>
        <strain evidence="10 11">F39-2</strain>
    </source>
</reference>
<feature type="binding site" evidence="7">
    <location>
        <begin position="218"/>
        <end position="219"/>
    </location>
    <ligand>
        <name>substrate</name>
    </ligand>
</feature>
<evidence type="ECO:0000259" key="9">
    <source>
        <dbReference type="Pfam" id="PF01979"/>
    </source>
</evidence>
<dbReference type="AlphaFoldDB" id="A0A7L5DWV9"/>
<feature type="binding site" evidence="7">
    <location>
        <position position="140"/>
    </location>
    <ligand>
        <name>substrate</name>
    </ligand>
</feature>
<dbReference type="SUPFAM" id="SSF51556">
    <property type="entry name" value="Metallo-dependent hydrolases"/>
    <property type="match status" value="1"/>
</dbReference>
<name>A0A7L5DWV9_9SPHI</name>
<evidence type="ECO:0000256" key="4">
    <source>
        <dbReference type="ARBA" id="ARBA00023277"/>
    </source>
</evidence>
<keyword evidence="3 5" id="KW-0378">Hydrolase</keyword>
<evidence type="ECO:0000256" key="5">
    <source>
        <dbReference type="PIRNR" id="PIRNR038994"/>
    </source>
</evidence>
<dbReference type="PIRSF" id="PIRSF038994">
    <property type="entry name" value="NagA"/>
    <property type="match status" value="1"/>
</dbReference>
<dbReference type="NCBIfam" id="TIGR00221">
    <property type="entry name" value="nagA"/>
    <property type="match status" value="1"/>
</dbReference>
<sequence length="369" mass="40372">MLTALYNTLIVFNGQVTDGKAVIIENSQIQAVISVSEIPAQAERIDLKGAYLAPGLIDLQIYGSGKQLFGGHPSVAALQEMELDLLQKGCTGFLATVATNIDEVVVKAIEAAKAYRPQAIGSFLGLHMEGSYINPLRRGAHLEQHIKKATLKEITNWINLGEGKIKMITLAPELQDAEVLEYLAQQNIILSSGHSDATYQQAKDFINKPINAITHLYNAMPPMHDRVPGIIPAIFEHKPYTSIVADGVHVDFSMIRLAKRELGDKLFLITDAVTESTDGVYPHRFDKNRYVMPDGILSGSALTLLKAVQNCVQHAGISLGEAVNMASLYPAQLAALASKGKVEAGYDADLIIFDSEFNIQFTYYKGKRY</sequence>
<keyword evidence="2 8" id="KW-0479">Metal-binding</keyword>
<dbReference type="GO" id="GO:0008448">
    <property type="term" value="F:N-acetylglucosamine-6-phosphate deacetylase activity"/>
    <property type="evidence" value="ECO:0007669"/>
    <property type="project" value="UniProtKB-EC"/>
</dbReference>
<evidence type="ECO:0000256" key="6">
    <source>
        <dbReference type="PIRSR" id="PIRSR038994-1"/>
    </source>
</evidence>
<feature type="binding site" evidence="8">
    <location>
        <position position="215"/>
    </location>
    <ligand>
        <name>Zn(2+)</name>
        <dbReference type="ChEBI" id="CHEBI:29105"/>
    </ligand>
</feature>
<evidence type="ECO:0000256" key="3">
    <source>
        <dbReference type="ARBA" id="ARBA00022801"/>
    </source>
</evidence>
<comment type="cofactor">
    <cofactor evidence="8">
        <name>a divalent metal cation</name>
        <dbReference type="ChEBI" id="CHEBI:60240"/>
    </cofactor>
    <text evidence="8">Binds 1 divalent metal cation per subunit.</text>
</comment>
<feature type="binding site" evidence="7">
    <location>
        <position position="226"/>
    </location>
    <ligand>
        <name>substrate</name>
    </ligand>
</feature>
<dbReference type="KEGG" id="mrob:HH214_06690"/>
<dbReference type="Proteomes" id="UP000503278">
    <property type="component" value="Chromosome"/>
</dbReference>
<dbReference type="Gene3D" id="2.30.40.10">
    <property type="entry name" value="Urease, subunit C, domain 1"/>
    <property type="match status" value="1"/>
</dbReference>
<evidence type="ECO:0000256" key="1">
    <source>
        <dbReference type="ARBA" id="ARBA00010716"/>
    </source>
</evidence>
<feature type="binding site" evidence="7">
    <location>
        <position position="249"/>
    </location>
    <ligand>
        <name>substrate</name>
    </ligand>
</feature>
<dbReference type="GO" id="GO:0006046">
    <property type="term" value="P:N-acetylglucosamine catabolic process"/>
    <property type="evidence" value="ECO:0007669"/>
    <property type="project" value="TreeGrafter"/>
</dbReference>
<feature type="active site" description="Proton donor/acceptor" evidence="6">
    <location>
        <position position="271"/>
    </location>
</feature>
<dbReference type="InterPro" id="IPR011059">
    <property type="entry name" value="Metal-dep_hydrolase_composite"/>
</dbReference>
<dbReference type="Pfam" id="PF01979">
    <property type="entry name" value="Amidohydro_1"/>
    <property type="match status" value="1"/>
</dbReference>
<dbReference type="SUPFAM" id="SSF51338">
    <property type="entry name" value="Composite domain of metallo-dependent hydrolases"/>
    <property type="match status" value="1"/>
</dbReference>
<evidence type="ECO:0000313" key="11">
    <source>
        <dbReference type="Proteomes" id="UP000503278"/>
    </source>
</evidence>
<dbReference type="InterPro" id="IPR006680">
    <property type="entry name" value="Amidohydro-rel"/>
</dbReference>
<feature type="binding site" evidence="7">
    <location>
        <begin position="297"/>
        <end position="299"/>
    </location>
    <ligand>
        <name>substrate</name>
    </ligand>
</feature>
<dbReference type="PANTHER" id="PTHR11113">
    <property type="entry name" value="N-ACETYLGLUCOSAMINE-6-PHOSPHATE DEACETYLASE"/>
    <property type="match status" value="1"/>
</dbReference>
<keyword evidence="11" id="KW-1185">Reference proteome</keyword>
<dbReference type="InterPro" id="IPR032466">
    <property type="entry name" value="Metal_Hydrolase"/>
</dbReference>
<dbReference type="EMBL" id="CP051682">
    <property type="protein sequence ID" value="QJD95582.1"/>
    <property type="molecule type" value="Genomic_DNA"/>
</dbReference>
<dbReference type="PANTHER" id="PTHR11113:SF14">
    <property type="entry name" value="N-ACETYLGLUCOSAMINE-6-PHOSPHATE DEACETYLASE"/>
    <property type="match status" value="1"/>
</dbReference>
<dbReference type="RefSeq" id="WP_169606590.1">
    <property type="nucleotide sequence ID" value="NZ_CP051682.1"/>
</dbReference>
<feature type="binding site" evidence="8">
    <location>
        <position position="194"/>
    </location>
    <ligand>
        <name>Zn(2+)</name>
        <dbReference type="ChEBI" id="CHEBI:29105"/>
    </ligand>
</feature>
<feature type="binding site" evidence="8">
    <location>
        <position position="129"/>
    </location>
    <ligand>
        <name>Zn(2+)</name>
        <dbReference type="ChEBI" id="CHEBI:29105"/>
    </ligand>
</feature>
<accession>A0A7L5DWV9</accession>
<protein>
    <submittedName>
        <fullName evidence="10">N-acetylglucosamine-6-phosphate deacetylase</fullName>
        <ecNumber evidence="10">3.5.1.25</ecNumber>
    </submittedName>
</protein>
<dbReference type="InterPro" id="IPR003764">
    <property type="entry name" value="GlcNAc_6-P_deAcase"/>
</dbReference>
<gene>
    <name evidence="10" type="primary">nagA</name>
    <name evidence="10" type="ORF">HH214_06690</name>
</gene>
<feature type="domain" description="Amidohydrolase-related" evidence="9">
    <location>
        <begin position="52"/>
        <end position="367"/>
    </location>
</feature>
<dbReference type="EC" id="3.5.1.25" evidence="10"/>
<dbReference type="GO" id="GO:0046872">
    <property type="term" value="F:metal ion binding"/>
    <property type="evidence" value="ECO:0007669"/>
    <property type="project" value="UniProtKB-KW"/>
</dbReference>
<proteinExistence type="inferred from homology"/>
<keyword evidence="4 5" id="KW-0119">Carbohydrate metabolism</keyword>
<evidence type="ECO:0000313" key="10">
    <source>
        <dbReference type="EMBL" id="QJD95582.1"/>
    </source>
</evidence>
<evidence type="ECO:0000256" key="8">
    <source>
        <dbReference type="PIRSR" id="PIRSR038994-3"/>
    </source>
</evidence>
<evidence type="ECO:0000256" key="7">
    <source>
        <dbReference type="PIRSR" id="PIRSR038994-2"/>
    </source>
</evidence>
<organism evidence="10 11">
    <name type="scientific">Mucilaginibacter robiniae</name>
    <dbReference type="NCBI Taxonomy" id="2728022"/>
    <lineage>
        <taxon>Bacteria</taxon>
        <taxon>Pseudomonadati</taxon>
        <taxon>Bacteroidota</taxon>
        <taxon>Sphingobacteriia</taxon>
        <taxon>Sphingobacteriales</taxon>
        <taxon>Sphingobacteriaceae</taxon>
        <taxon>Mucilaginibacter</taxon>
    </lineage>
</organism>
<dbReference type="Gene3D" id="3.20.20.140">
    <property type="entry name" value="Metal-dependent hydrolases"/>
    <property type="match status" value="1"/>
</dbReference>
<evidence type="ECO:0000256" key="2">
    <source>
        <dbReference type="ARBA" id="ARBA00022723"/>
    </source>
</evidence>
<comment type="similarity">
    <text evidence="1 5">Belongs to the metallo-dependent hydrolases superfamily. NagA family.</text>
</comment>